<dbReference type="GeneID" id="110985514"/>
<dbReference type="SUPFAM" id="SSF117839">
    <property type="entry name" value="WWE domain"/>
    <property type="match status" value="1"/>
</dbReference>
<feature type="compositionally biased region" description="Polar residues" evidence="13">
    <location>
        <begin position="280"/>
        <end position="289"/>
    </location>
</feature>
<dbReference type="FunFam" id="3.30.720.50:FF:000003">
    <property type="entry name" value="E3 ubiquitin-protein ligase RNF146"/>
    <property type="match status" value="1"/>
</dbReference>
<dbReference type="GO" id="GO:0051865">
    <property type="term" value="P:protein autoubiquitination"/>
    <property type="evidence" value="ECO:0007669"/>
    <property type="project" value="UniProtKB-UniRule"/>
</dbReference>
<evidence type="ECO:0000256" key="1">
    <source>
        <dbReference type="ARBA" id="ARBA00000900"/>
    </source>
</evidence>
<dbReference type="Proteomes" id="UP000694845">
    <property type="component" value="Unplaced"/>
</dbReference>
<dbReference type="SMART" id="SM00678">
    <property type="entry name" value="WWE"/>
    <property type="match status" value="1"/>
</dbReference>
<dbReference type="CDD" id="cd16546">
    <property type="entry name" value="RING-HC_RNF146"/>
    <property type="match status" value="1"/>
</dbReference>
<evidence type="ECO:0000259" key="15">
    <source>
        <dbReference type="PROSITE" id="PS50918"/>
    </source>
</evidence>
<dbReference type="PROSITE" id="PS50089">
    <property type="entry name" value="ZF_RING_2"/>
    <property type="match status" value="1"/>
</dbReference>
<evidence type="ECO:0000256" key="2">
    <source>
        <dbReference type="ARBA" id="ARBA00004514"/>
    </source>
</evidence>
<comment type="pathway">
    <text evidence="3 12">Protein modification; protein ubiquitination.</text>
</comment>
<dbReference type="InterPro" id="IPR033509">
    <property type="entry name" value="RNF146"/>
</dbReference>
<keyword evidence="6" id="KW-0879">Wnt signaling pathway</keyword>
<evidence type="ECO:0000256" key="12">
    <source>
        <dbReference type="RuleBase" id="RU367115"/>
    </source>
</evidence>
<dbReference type="Pfam" id="PF02825">
    <property type="entry name" value="WWE"/>
    <property type="match status" value="1"/>
</dbReference>
<dbReference type="GO" id="GO:0061630">
    <property type="term" value="F:ubiquitin protein ligase activity"/>
    <property type="evidence" value="ECO:0007669"/>
    <property type="project" value="UniProtKB-UniRule"/>
</dbReference>
<dbReference type="GO" id="GO:0005829">
    <property type="term" value="C:cytosol"/>
    <property type="evidence" value="ECO:0007669"/>
    <property type="project" value="UniProtKB-SubCell"/>
</dbReference>
<organism evidence="16 17">
    <name type="scientific">Acanthaster planci</name>
    <name type="common">Crown-of-thorns starfish</name>
    <dbReference type="NCBI Taxonomy" id="133434"/>
    <lineage>
        <taxon>Eukaryota</taxon>
        <taxon>Metazoa</taxon>
        <taxon>Echinodermata</taxon>
        <taxon>Eleutherozoa</taxon>
        <taxon>Asterozoa</taxon>
        <taxon>Asteroidea</taxon>
        <taxon>Valvatacea</taxon>
        <taxon>Valvatida</taxon>
        <taxon>Acanthasteridae</taxon>
        <taxon>Acanthaster</taxon>
    </lineage>
</organism>
<dbReference type="InterPro" id="IPR044110">
    <property type="entry name" value="RING-HC_RNF146"/>
</dbReference>
<dbReference type="Gene3D" id="3.30.40.10">
    <property type="entry name" value="Zinc/RING finger domain, C3HC4 (zinc finger)"/>
    <property type="match status" value="1"/>
</dbReference>
<keyword evidence="5 12" id="KW-0808">Transferase</keyword>
<evidence type="ECO:0000256" key="3">
    <source>
        <dbReference type="ARBA" id="ARBA00004906"/>
    </source>
</evidence>
<dbReference type="GO" id="GO:0008270">
    <property type="term" value="F:zinc ion binding"/>
    <property type="evidence" value="ECO:0007669"/>
    <property type="project" value="UniProtKB-UniRule"/>
</dbReference>
<keyword evidence="4 12" id="KW-0963">Cytoplasm</keyword>
<dbReference type="OMA" id="NQSSRCA"/>
<protein>
    <recommendedName>
        <fullName evidence="12">E3 ubiquitin-protein ligase</fullName>
        <ecNumber evidence="12">2.3.2.27</ecNumber>
    </recommendedName>
</protein>
<dbReference type="SUPFAM" id="SSF57850">
    <property type="entry name" value="RING/U-box"/>
    <property type="match status" value="1"/>
</dbReference>
<feature type="compositionally biased region" description="Low complexity" evidence="13">
    <location>
        <begin position="232"/>
        <end position="247"/>
    </location>
</feature>
<evidence type="ECO:0000256" key="9">
    <source>
        <dbReference type="ARBA" id="ARBA00022786"/>
    </source>
</evidence>
<dbReference type="InterPro" id="IPR037197">
    <property type="entry name" value="WWE_dom_sf"/>
</dbReference>
<feature type="domain" description="WWE" evidence="15">
    <location>
        <begin position="101"/>
        <end position="177"/>
    </location>
</feature>
<evidence type="ECO:0000313" key="17">
    <source>
        <dbReference type="RefSeq" id="XP_022102278.1"/>
    </source>
</evidence>
<comment type="subcellular location">
    <subcellularLocation>
        <location evidence="2 12">Cytoplasm</location>
        <location evidence="2 12">Cytosol</location>
    </subcellularLocation>
</comment>
<dbReference type="GO" id="GO:0005634">
    <property type="term" value="C:nucleus"/>
    <property type="evidence" value="ECO:0007669"/>
    <property type="project" value="TreeGrafter"/>
</dbReference>
<evidence type="ECO:0000256" key="4">
    <source>
        <dbReference type="ARBA" id="ARBA00022490"/>
    </source>
</evidence>
<accession>A0A8B7Z9D4</accession>
<dbReference type="CTD" id="81847"/>
<dbReference type="InterPro" id="IPR004170">
    <property type="entry name" value="WWE_dom"/>
</dbReference>
<dbReference type="InterPro" id="IPR018123">
    <property type="entry name" value="WWE-dom_subgr"/>
</dbReference>
<proteinExistence type="predicted"/>
<evidence type="ECO:0000256" key="6">
    <source>
        <dbReference type="ARBA" id="ARBA00022687"/>
    </source>
</evidence>
<dbReference type="SMART" id="SM00184">
    <property type="entry name" value="RING"/>
    <property type="match status" value="1"/>
</dbReference>
<keyword evidence="10 12" id="KW-0862">Zinc</keyword>
<sequence>MAERSSKGNSSNQGTRRENVVTDTSGTASKVEHSAVEKIPECAVCLQTCVHPVQLPCSHIFCFLCVKGAANQSSRCALCRQGIPVEFFNNPTLVGKKDVSAQGFECDAQTETYAWFYEGRNGWWQYDERTNAELEESYNAKKRTFELLIAGFMYVIDLDNMVQMRRNDPSRRRRIKRDLVSAPKKGIAGLKIAARLEATAETVEVPQTAKKEKDETAAGEMPSTASGTLVKAATSSGLGRTTSRSAGVGRDQEHGDPRSVPSDQYDADDDYDGTDDEDTNSAQWRSQQEPAPRFRPQQRGSRLAGNARDPPAGTRQLATSGARAQPQGLPVRHQRVSSAPETRPGRHERPRQALVEGSNPLPQRADSAHVESAMQSLQLSTPNASVYEAVEAPSQPAQGEVRQRRRRQRQNDDIWC</sequence>
<name>A0A8B7Z9D4_ACAPL</name>
<feature type="region of interest" description="Disordered" evidence="13">
    <location>
        <begin position="1"/>
        <end position="28"/>
    </location>
</feature>
<dbReference type="Pfam" id="PF00097">
    <property type="entry name" value="zf-C3HC4"/>
    <property type="match status" value="1"/>
</dbReference>
<reference evidence="17" key="1">
    <citation type="submission" date="2025-08" db="UniProtKB">
        <authorList>
            <consortium name="RefSeq"/>
        </authorList>
    </citation>
    <scope>IDENTIFICATION</scope>
</reference>
<dbReference type="AlphaFoldDB" id="A0A8B7Z9D4"/>
<comment type="function">
    <text evidence="12">E3 ubiquitin-protein ligase that specifically binds poly-ADP-ribosylated proteins and mediates their ubiquitination and subsequent degradation.</text>
</comment>
<evidence type="ECO:0000259" key="14">
    <source>
        <dbReference type="PROSITE" id="PS50089"/>
    </source>
</evidence>
<feature type="region of interest" description="Disordered" evidence="13">
    <location>
        <begin position="200"/>
        <end position="416"/>
    </location>
</feature>
<evidence type="ECO:0000313" key="16">
    <source>
        <dbReference type="Proteomes" id="UP000694845"/>
    </source>
</evidence>
<evidence type="ECO:0000256" key="13">
    <source>
        <dbReference type="SAM" id="MobiDB-lite"/>
    </source>
</evidence>
<keyword evidence="8 11" id="KW-0863">Zinc-finger</keyword>
<gene>
    <name evidence="17" type="primary">LOC110985514</name>
</gene>
<dbReference type="PROSITE" id="PS50918">
    <property type="entry name" value="WWE"/>
    <property type="match status" value="1"/>
</dbReference>
<dbReference type="RefSeq" id="XP_022102278.1">
    <property type="nucleotide sequence ID" value="XM_022246586.1"/>
</dbReference>
<comment type="catalytic activity">
    <reaction evidence="1 12">
        <text>S-ubiquitinyl-[E2 ubiquitin-conjugating enzyme]-L-cysteine + [acceptor protein]-L-lysine = [E2 ubiquitin-conjugating enzyme]-L-cysteine + N(6)-ubiquitinyl-[acceptor protein]-L-lysine.</text>
        <dbReference type="EC" id="2.3.2.27"/>
    </reaction>
</comment>
<dbReference type="PANTHER" id="PTHR13417:SF2">
    <property type="entry name" value="E3 UBIQUITIN-PROTEIN LIGASE RNF146"/>
    <property type="match status" value="1"/>
</dbReference>
<feature type="domain" description="RING-type" evidence="14">
    <location>
        <begin position="42"/>
        <end position="80"/>
    </location>
</feature>
<evidence type="ECO:0000256" key="11">
    <source>
        <dbReference type="PROSITE-ProRule" id="PRU00175"/>
    </source>
</evidence>
<dbReference type="GO" id="GO:0016055">
    <property type="term" value="P:Wnt signaling pathway"/>
    <property type="evidence" value="ECO:0007669"/>
    <property type="project" value="UniProtKB-KW"/>
</dbReference>
<keyword evidence="7 12" id="KW-0479">Metal-binding</keyword>
<dbReference type="OrthoDB" id="10065815at2759"/>
<keyword evidence="9 12" id="KW-0833">Ubl conjugation pathway</keyword>
<evidence type="ECO:0000256" key="5">
    <source>
        <dbReference type="ARBA" id="ARBA00022679"/>
    </source>
</evidence>
<evidence type="ECO:0000256" key="10">
    <source>
        <dbReference type="ARBA" id="ARBA00022833"/>
    </source>
</evidence>
<evidence type="ECO:0000256" key="8">
    <source>
        <dbReference type="ARBA" id="ARBA00022771"/>
    </source>
</evidence>
<dbReference type="InterPro" id="IPR017907">
    <property type="entry name" value="Znf_RING_CS"/>
</dbReference>
<comment type="domain">
    <text evidence="12">The WWE domain mediates non-covalent poly(ADP-ribose)-binding.</text>
</comment>
<dbReference type="EC" id="2.3.2.27" evidence="12"/>
<dbReference type="PANTHER" id="PTHR13417">
    <property type="entry name" value="E3 UBIQUITIN-PROTEIN LIGASE RNF146"/>
    <property type="match status" value="1"/>
</dbReference>
<dbReference type="KEGG" id="aplc:110985514"/>
<feature type="compositionally biased region" description="Polar residues" evidence="13">
    <location>
        <begin position="373"/>
        <end position="384"/>
    </location>
</feature>
<dbReference type="InterPro" id="IPR001841">
    <property type="entry name" value="Znf_RING"/>
</dbReference>
<dbReference type="UniPathway" id="UPA00143"/>
<keyword evidence="16" id="KW-1185">Reference proteome</keyword>
<dbReference type="InterPro" id="IPR013083">
    <property type="entry name" value="Znf_RING/FYVE/PHD"/>
</dbReference>
<dbReference type="Gene3D" id="3.30.720.50">
    <property type="match status" value="1"/>
</dbReference>
<dbReference type="PROSITE" id="PS00518">
    <property type="entry name" value="ZF_RING_1"/>
    <property type="match status" value="1"/>
</dbReference>
<dbReference type="GO" id="GO:0072572">
    <property type="term" value="F:poly-ADP-D-ribose binding"/>
    <property type="evidence" value="ECO:0007669"/>
    <property type="project" value="UniProtKB-UniRule"/>
</dbReference>
<dbReference type="GO" id="GO:0006511">
    <property type="term" value="P:ubiquitin-dependent protein catabolic process"/>
    <property type="evidence" value="ECO:0007669"/>
    <property type="project" value="UniProtKB-UniRule"/>
</dbReference>
<evidence type="ECO:0000256" key="7">
    <source>
        <dbReference type="ARBA" id="ARBA00022723"/>
    </source>
</evidence>
<dbReference type="InterPro" id="IPR018957">
    <property type="entry name" value="Znf_C3HC4_RING-type"/>
</dbReference>
<feature type="compositionally biased region" description="Acidic residues" evidence="13">
    <location>
        <begin position="265"/>
        <end position="279"/>
    </location>
</feature>
<comment type="PTM">
    <text evidence="12">Ubiquitinated; autoubiquitinated.</text>
</comment>